<evidence type="ECO:0000313" key="5">
    <source>
        <dbReference type="EMBL" id="DAB38979.1"/>
    </source>
</evidence>
<reference evidence="5 6" key="1">
    <citation type="journal article" date="2017" name="Front. Microbiol.">
        <title>Comparative Genomic Analysis of the Class Epsilonproteobacteria and Proposed Reclassification to Epsilonbacteraeota (phyl. nov.).</title>
        <authorList>
            <person name="Waite D.W."/>
            <person name="Vanwonterghem I."/>
            <person name="Rinke C."/>
            <person name="Parks D.H."/>
            <person name="Zhang Y."/>
            <person name="Takai K."/>
            <person name="Sievert S.M."/>
            <person name="Simon J."/>
            <person name="Campbell B.J."/>
            <person name="Hanson T.E."/>
            <person name="Woyke T."/>
            <person name="Klotz M.G."/>
            <person name="Hugenholtz P."/>
        </authorList>
    </citation>
    <scope>NUCLEOTIDE SEQUENCE [LARGE SCALE GENOMIC DNA]</scope>
    <source>
        <strain evidence="5">UBA12443</strain>
    </source>
</reference>
<evidence type="ECO:0000259" key="4">
    <source>
        <dbReference type="PROSITE" id="PS51084"/>
    </source>
</evidence>
<evidence type="ECO:0000256" key="3">
    <source>
        <dbReference type="PROSITE-ProRule" id="PRU00464"/>
    </source>
</evidence>
<dbReference type="PROSITE" id="PS00892">
    <property type="entry name" value="HIT_1"/>
    <property type="match status" value="1"/>
</dbReference>
<dbReference type="GO" id="GO:0003824">
    <property type="term" value="F:catalytic activity"/>
    <property type="evidence" value="ECO:0007669"/>
    <property type="project" value="InterPro"/>
</dbReference>
<dbReference type="SUPFAM" id="SSF54197">
    <property type="entry name" value="HIT-like"/>
    <property type="match status" value="1"/>
</dbReference>
<dbReference type="PANTHER" id="PTHR23089">
    <property type="entry name" value="HISTIDINE TRIAD HIT PROTEIN"/>
    <property type="match status" value="1"/>
</dbReference>
<gene>
    <name evidence="5" type="ORF">CFH83_03140</name>
</gene>
<dbReference type="InterPro" id="IPR011146">
    <property type="entry name" value="HIT-like"/>
</dbReference>
<dbReference type="RefSeq" id="WP_294895592.1">
    <property type="nucleotide sequence ID" value="NZ_DLUI01000048.1"/>
</dbReference>
<protein>
    <submittedName>
        <fullName evidence="5">Histidine triad nucleotide-binding protein</fullName>
    </submittedName>
</protein>
<feature type="short sequence motif" description="Histidine triad motif" evidence="2 3">
    <location>
        <begin position="93"/>
        <end position="97"/>
    </location>
</feature>
<dbReference type="InterPro" id="IPR036265">
    <property type="entry name" value="HIT-like_sf"/>
</dbReference>
<dbReference type="PROSITE" id="PS51084">
    <property type="entry name" value="HIT_2"/>
    <property type="match status" value="1"/>
</dbReference>
<comment type="caution">
    <text evidence="5">The sequence shown here is derived from an EMBL/GenBank/DDBJ whole genome shotgun (WGS) entry which is preliminary data.</text>
</comment>
<evidence type="ECO:0000313" key="6">
    <source>
        <dbReference type="Proteomes" id="UP000228859"/>
    </source>
</evidence>
<name>A0A2D3WP06_9BACT</name>
<evidence type="ECO:0000256" key="2">
    <source>
        <dbReference type="PIRSR" id="PIRSR601310-3"/>
    </source>
</evidence>
<dbReference type="EMBL" id="DLUI01000048">
    <property type="protein sequence ID" value="DAB38979.1"/>
    <property type="molecule type" value="Genomic_DNA"/>
</dbReference>
<dbReference type="CDD" id="cd01276">
    <property type="entry name" value="PKCI_related"/>
    <property type="match status" value="1"/>
</dbReference>
<accession>A0A2D3WP06</accession>
<dbReference type="AlphaFoldDB" id="A0A2D3WP06"/>
<feature type="active site" description="Tele-AMP-histidine intermediate" evidence="1">
    <location>
        <position position="95"/>
    </location>
</feature>
<dbReference type="InterPro" id="IPR001310">
    <property type="entry name" value="Histidine_triad_HIT"/>
</dbReference>
<dbReference type="InterPro" id="IPR019808">
    <property type="entry name" value="Histidine_triad_CS"/>
</dbReference>
<dbReference type="PRINTS" id="PR00332">
    <property type="entry name" value="HISTRIAD"/>
</dbReference>
<dbReference type="Pfam" id="PF01230">
    <property type="entry name" value="HIT"/>
    <property type="match status" value="1"/>
</dbReference>
<organism evidence="5 6">
    <name type="scientific">Sulfuricurvum kujiense</name>
    <dbReference type="NCBI Taxonomy" id="148813"/>
    <lineage>
        <taxon>Bacteria</taxon>
        <taxon>Pseudomonadati</taxon>
        <taxon>Campylobacterota</taxon>
        <taxon>Epsilonproteobacteria</taxon>
        <taxon>Campylobacterales</taxon>
        <taxon>Sulfurimonadaceae</taxon>
        <taxon>Sulfuricurvum</taxon>
    </lineage>
</organism>
<feature type="domain" description="HIT" evidence="4">
    <location>
        <begin position="3"/>
        <end position="114"/>
    </location>
</feature>
<proteinExistence type="predicted"/>
<dbReference type="Gene3D" id="3.30.428.10">
    <property type="entry name" value="HIT-like"/>
    <property type="match status" value="1"/>
</dbReference>
<sequence>MCIFCKIINKEIPSNAVAENDEFYAFHDINPKAPVHVLAIPKEHYQSFNDIPGDVMGRMSTFMQEVAKACGIDESGYRIISNIGENGGQEVGHLHFHILGGAKLKWGHFADADPKDFF</sequence>
<evidence type="ECO:0000256" key="1">
    <source>
        <dbReference type="PIRSR" id="PIRSR601310-1"/>
    </source>
</evidence>
<dbReference type="Proteomes" id="UP000228859">
    <property type="component" value="Unassembled WGS sequence"/>
</dbReference>